<gene>
    <name evidence="2" type="ORF">I8J30_27245</name>
</gene>
<dbReference type="RefSeq" id="WP_210663542.1">
    <property type="nucleotide sequence ID" value="NZ_JAGKSP010000017.1"/>
</dbReference>
<name>A0ABS5CKN0_9BACL</name>
<feature type="region of interest" description="Disordered" evidence="1">
    <location>
        <begin position="95"/>
        <end position="115"/>
    </location>
</feature>
<dbReference type="Proteomes" id="UP000673394">
    <property type="component" value="Unassembled WGS sequence"/>
</dbReference>
<proteinExistence type="predicted"/>
<protein>
    <submittedName>
        <fullName evidence="2">Uncharacterized protein</fullName>
    </submittedName>
</protein>
<feature type="compositionally biased region" description="Basic and acidic residues" evidence="1">
    <location>
        <begin position="95"/>
        <end position="109"/>
    </location>
</feature>
<comment type="caution">
    <text evidence="2">The sequence shown here is derived from an EMBL/GenBank/DDBJ whole genome shotgun (WGS) entry which is preliminary data.</text>
</comment>
<evidence type="ECO:0000256" key="1">
    <source>
        <dbReference type="SAM" id="MobiDB-lite"/>
    </source>
</evidence>
<keyword evidence="3" id="KW-1185">Reference proteome</keyword>
<evidence type="ECO:0000313" key="2">
    <source>
        <dbReference type="EMBL" id="MBP3966406.1"/>
    </source>
</evidence>
<organism evidence="2 3">
    <name type="scientific">Paenibacillus lignilyticus</name>
    <dbReference type="NCBI Taxonomy" id="1172615"/>
    <lineage>
        <taxon>Bacteria</taxon>
        <taxon>Bacillati</taxon>
        <taxon>Bacillota</taxon>
        <taxon>Bacilli</taxon>
        <taxon>Bacillales</taxon>
        <taxon>Paenibacillaceae</taxon>
        <taxon>Paenibacillus</taxon>
    </lineage>
</organism>
<dbReference type="EMBL" id="JAGKSP010000017">
    <property type="protein sequence ID" value="MBP3966406.1"/>
    <property type="molecule type" value="Genomic_DNA"/>
</dbReference>
<accession>A0ABS5CKN0</accession>
<evidence type="ECO:0000313" key="3">
    <source>
        <dbReference type="Proteomes" id="UP000673394"/>
    </source>
</evidence>
<reference evidence="2 3" key="1">
    <citation type="submission" date="2021-04" db="EMBL/GenBank/DDBJ databases">
        <title>Paenibacillus sp. DLE-14 whole genome sequence.</title>
        <authorList>
            <person name="Ham Y.J."/>
        </authorList>
    </citation>
    <scope>NUCLEOTIDE SEQUENCE [LARGE SCALE GENOMIC DNA]</scope>
    <source>
        <strain evidence="2 3">DLE-14</strain>
    </source>
</reference>
<sequence length="115" mass="12809">MVAMRQQILFLNLTTPDLKSPTIAWSLYDGAAPEDALPMNTGDSNEPPYKSVLHAMRDGWNVIQVPSLPYYPAGQEHDTGHLPYEYVLERKVPVHEQLEHDTGRSEASAHGRANG</sequence>